<name>A0ABN2N978_9PSEU</name>
<protein>
    <recommendedName>
        <fullName evidence="4">Replication initiation protein</fullName>
    </recommendedName>
</protein>
<reference evidence="2 3" key="1">
    <citation type="journal article" date="2019" name="Int. J. Syst. Evol. Microbiol.">
        <title>The Global Catalogue of Microorganisms (GCM) 10K type strain sequencing project: providing services to taxonomists for standard genome sequencing and annotation.</title>
        <authorList>
            <consortium name="The Broad Institute Genomics Platform"/>
            <consortium name="The Broad Institute Genome Sequencing Center for Infectious Disease"/>
            <person name="Wu L."/>
            <person name="Ma J."/>
        </authorList>
    </citation>
    <scope>NUCLEOTIDE SEQUENCE [LARGE SCALE GENOMIC DNA]</scope>
    <source>
        <strain evidence="2 3">JCM 16009</strain>
    </source>
</reference>
<comment type="caution">
    <text evidence="2">The sequence shown here is derived from an EMBL/GenBank/DDBJ whole genome shotgun (WGS) entry which is preliminary data.</text>
</comment>
<dbReference type="InterPro" id="IPR046828">
    <property type="entry name" value="RepSA"/>
</dbReference>
<proteinExistence type="predicted"/>
<evidence type="ECO:0000256" key="1">
    <source>
        <dbReference type="SAM" id="MobiDB-lite"/>
    </source>
</evidence>
<accession>A0ABN2N978</accession>
<dbReference type="EMBL" id="BAAAQK010000017">
    <property type="protein sequence ID" value="GAA1858651.1"/>
    <property type="molecule type" value="Genomic_DNA"/>
</dbReference>
<dbReference type="Pfam" id="PF20199">
    <property type="entry name" value="RepSA"/>
    <property type="match status" value="1"/>
</dbReference>
<organism evidence="2 3">
    <name type="scientific">Pseudonocardia ailaonensis</name>
    <dbReference type="NCBI Taxonomy" id="367279"/>
    <lineage>
        <taxon>Bacteria</taxon>
        <taxon>Bacillati</taxon>
        <taxon>Actinomycetota</taxon>
        <taxon>Actinomycetes</taxon>
        <taxon>Pseudonocardiales</taxon>
        <taxon>Pseudonocardiaceae</taxon>
        <taxon>Pseudonocardia</taxon>
    </lineage>
</organism>
<evidence type="ECO:0000313" key="2">
    <source>
        <dbReference type="EMBL" id="GAA1858651.1"/>
    </source>
</evidence>
<evidence type="ECO:0000313" key="3">
    <source>
        <dbReference type="Proteomes" id="UP001500449"/>
    </source>
</evidence>
<evidence type="ECO:0008006" key="4">
    <source>
        <dbReference type="Google" id="ProtNLM"/>
    </source>
</evidence>
<gene>
    <name evidence="2" type="ORF">GCM10009836_43590</name>
</gene>
<keyword evidence="3" id="KW-1185">Reference proteome</keyword>
<dbReference type="RefSeq" id="WP_344420036.1">
    <property type="nucleotide sequence ID" value="NZ_BAAAQK010000017.1"/>
</dbReference>
<sequence>MNEIETPAPVGKLVAPLARQLAETMATEVGACVRPLAVRRTDTTTGATTVVPIPCGTTRASKCPSCADRARKLRVWQAREGWHLTEEPRIETAEPTQEQMALIGYRADLEAARSAALEADDRHQVTELDRAIDDCETLLSGEGIRGSLPRRHPDDDKPRRRVRSTRRRQDVPNLPRRRVSARTTGRTFEGKDGRTFQPSTFLTLTMPSYGRVHGDGTPVDPNRYDYRRAARDAIHFGLLIDRFWQNLRRACGWNVQYFATVEPQRRGAPHLHAAIRGTIPRALLRQVAAATYHQVWWPQHDQPVYSADALPIWDETRPEPCYVDPTTGGPLRSFDQALDDIDDDPDLPPAHVVRLGTQVDVQGVLGGSDKAGECLGYLVKYLTKSIDECHTAETDREAVHVERFVQALRYEPCSEKCANWLLYGVQPEGAKAGLIPGRCKGKAHKPEHLGYAGRRCLVSRKWSGKNLTEHRTDRRNHVLRALGAVGITPRQATEDDSGDRYVWTPIRPTDPDQPDRVELLLRSISERRRWREQYERARAELPATETRGEVA</sequence>
<dbReference type="Proteomes" id="UP001500449">
    <property type="component" value="Unassembled WGS sequence"/>
</dbReference>
<feature type="region of interest" description="Disordered" evidence="1">
    <location>
        <begin position="142"/>
        <end position="192"/>
    </location>
</feature>